<feature type="compositionally biased region" description="Low complexity" evidence="1">
    <location>
        <begin position="78"/>
        <end position="98"/>
    </location>
</feature>
<feature type="compositionally biased region" description="Pro residues" evidence="1">
    <location>
        <begin position="63"/>
        <end position="77"/>
    </location>
</feature>
<feature type="compositionally biased region" description="Basic residues" evidence="1">
    <location>
        <begin position="122"/>
        <end position="131"/>
    </location>
</feature>
<evidence type="ECO:0000313" key="2">
    <source>
        <dbReference type="EMBL" id="CAA9546981.1"/>
    </source>
</evidence>
<protein>
    <submittedName>
        <fullName evidence="2">Uncharacterized protein</fullName>
    </submittedName>
</protein>
<dbReference type="EMBL" id="CADCWL010000019">
    <property type="protein sequence ID" value="CAA9546981.1"/>
    <property type="molecule type" value="Genomic_DNA"/>
</dbReference>
<feature type="non-terminal residue" evidence="2">
    <location>
        <position position="452"/>
    </location>
</feature>
<sequence length="452" mass="49185">GGRRPRISRWGTRRRGDCAGGRRTGRRRRCGHGRAGVCGRPPRGWPPRPGPRGRGRRWRPRPNRPPPGGIPARPRIPGPARRLPRRTPLTRSAGAPPVRLRRRGPRLDRPPADPIGRPAPAPHRHPARSHHPALSGRRQVPPRAAGSPCPDIHLGERGRGRRRAGGRRLGVRGAVVGRLWSILRQALRAPVLGRHPARSDALDERRTDAFYPEDVPRRASGAARSRRAGDAGPTPSTASRGRRATRRARRRDCHRERTGDRRSSQRPNGRRLRRRRRHRPAGGEAAHGDRRATGIGAGGRVGDGLPGRGARPGDRSASGDRRQHSTARQPCRADLGGGAGLRPSGSAPPRRRGDRGGDGRRRRGDRAPGTARGGHDARSRHPSVDAAGRRPGALLSVRSAARRPLAATKDGNGHAGLVPCRGGDRRFQLQRRAFERRGGGARRAEGAARLYV</sequence>
<feature type="compositionally biased region" description="Basic and acidic residues" evidence="1">
    <location>
        <begin position="373"/>
        <end position="383"/>
    </location>
</feature>
<feature type="compositionally biased region" description="Basic residues" evidence="1">
    <location>
        <begin position="51"/>
        <end position="62"/>
    </location>
</feature>
<evidence type="ECO:0000256" key="1">
    <source>
        <dbReference type="SAM" id="MobiDB-lite"/>
    </source>
</evidence>
<feature type="non-terminal residue" evidence="2">
    <location>
        <position position="1"/>
    </location>
</feature>
<name>A0A6J4UCU3_9BACT</name>
<feature type="compositionally biased region" description="Basic and acidic residues" evidence="1">
    <location>
        <begin position="311"/>
        <end position="323"/>
    </location>
</feature>
<feature type="region of interest" description="Disordered" evidence="1">
    <location>
        <begin position="197"/>
        <end position="391"/>
    </location>
</feature>
<feature type="compositionally biased region" description="Basic residues" evidence="1">
    <location>
        <begin position="240"/>
        <end position="252"/>
    </location>
</feature>
<organism evidence="2">
    <name type="scientific">uncultured Thermomicrobiales bacterium</name>
    <dbReference type="NCBI Taxonomy" id="1645740"/>
    <lineage>
        <taxon>Bacteria</taxon>
        <taxon>Pseudomonadati</taxon>
        <taxon>Thermomicrobiota</taxon>
        <taxon>Thermomicrobia</taxon>
        <taxon>Thermomicrobiales</taxon>
        <taxon>environmental samples</taxon>
    </lineage>
</organism>
<accession>A0A6J4UCU3</accession>
<feature type="compositionally biased region" description="Basic residues" evidence="1">
    <location>
        <begin position="23"/>
        <end position="32"/>
    </location>
</feature>
<dbReference type="AlphaFoldDB" id="A0A6J4UCU3"/>
<feature type="region of interest" description="Disordered" evidence="1">
    <location>
        <begin position="1"/>
        <end position="166"/>
    </location>
</feature>
<feature type="compositionally biased region" description="Basic residues" evidence="1">
    <location>
        <begin position="268"/>
        <end position="280"/>
    </location>
</feature>
<proteinExistence type="predicted"/>
<gene>
    <name evidence="2" type="ORF">AVDCRST_MAG19-443</name>
</gene>
<reference evidence="2" key="1">
    <citation type="submission" date="2020-02" db="EMBL/GenBank/DDBJ databases">
        <authorList>
            <person name="Meier V. D."/>
        </authorList>
    </citation>
    <scope>NUCLEOTIDE SEQUENCE</scope>
    <source>
        <strain evidence="2">AVDCRST_MAG19</strain>
    </source>
</reference>
<feature type="compositionally biased region" description="Basic and acidic residues" evidence="1">
    <location>
        <begin position="253"/>
        <end position="263"/>
    </location>
</feature>
<feature type="compositionally biased region" description="Gly residues" evidence="1">
    <location>
        <begin position="295"/>
        <end position="307"/>
    </location>
</feature>
<feature type="compositionally biased region" description="Basic and acidic residues" evidence="1">
    <location>
        <begin position="197"/>
        <end position="208"/>
    </location>
</feature>
<feature type="compositionally biased region" description="Basic residues" evidence="1">
    <location>
        <begin position="1"/>
        <end position="13"/>
    </location>
</feature>